<gene>
    <name evidence="2" type="ORF">M472_21135</name>
</gene>
<accession>U2HHN0</accession>
<evidence type="ECO:0000313" key="3">
    <source>
        <dbReference type="Proteomes" id="UP000016584"/>
    </source>
</evidence>
<sequence>MFNWGGLGEVSNNLFSLYVTRSFNNPTRISEQGNYKTAKEKIIDGKISFLQDPDVFNRLVPFWQLQLYFEGVGKNPDFYPDLFEEFRNQANSKSNVKQVKTTNWAQERMQGEKNPAVHQLNFVKTACEVSRVDLTDFFDKYGFFYVGEFELDDYGKYTYSMTNEMVDACKQAVRNMNLRKPAIDLTTLTD</sequence>
<protein>
    <recommendedName>
        <fullName evidence="1">Peptidase M60 domain-containing protein</fullName>
    </recommendedName>
</protein>
<reference evidence="2 3" key="1">
    <citation type="journal article" date="2013" name="Genome Announc.">
        <title>The Draft Genome Sequence of Sphingomonas paucimobilis Strain HER1398 (Proteobacteria), Host to the Giant PAU Phage, Indicates That It Is a Member of the Genus Sphingobacterium (Bacteroidetes).</title>
        <authorList>
            <person name="White R.A.III."/>
            <person name="Suttle C.A."/>
        </authorList>
    </citation>
    <scope>NUCLEOTIDE SEQUENCE [LARGE SCALE GENOMIC DNA]</scope>
    <source>
        <strain evidence="2 3">HER1398</strain>
    </source>
</reference>
<dbReference type="Gene3D" id="1.10.390.30">
    <property type="entry name" value="Peptidase M60, enhancin-like domain 3"/>
    <property type="match status" value="1"/>
</dbReference>
<dbReference type="STRING" id="1346330.M472_21135"/>
<dbReference type="InterPro" id="IPR031161">
    <property type="entry name" value="Peptidase_M60_dom"/>
</dbReference>
<dbReference type="Proteomes" id="UP000016584">
    <property type="component" value="Unassembled WGS sequence"/>
</dbReference>
<evidence type="ECO:0000313" key="2">
    <source>
        <dbReference type="EMBL" id="ERJ61261.1"/>
    </source>
</evidence>
<name>U2HHN0_9SPHI</name>
<evidence type="ECO:0000259" key="1">
    <source>
        <dbReference type="PROSITE" id="PS51723"/>
    </source>
</evidence>
<dbReference type="eggNOG" id="COG4166">
    <property type="taxonomic scope" value="Bacteria"/>
</dbReference>
<proteinExistence type="predicted"/>
<feature type="domain" description="Peptidase M60" evidence="1">
    <location>
        <begin position="1"/>
        <end position="70"/>
    </location>
</feature>
<keyword evidence="3" id="KW-1185">Reference proteome</keyword>
<dbReference type="PATRIC" id="fig|1346330.5.peg.191"/>
<dbReference type="EMBL" id="ATDL01000002">
    <property type="protein sequence ID" value="ERJ61261.1"/>
    <property type="molecule type" value="Genomic_DNA"/>
</dbReference>
<dbReference type="AlphaFoldDB" id="U2HHN0"/>
<organism evidence="2 3">
    <name type="scientific">Sphingobacterium paucimobilis HER1398</name>
    <dbReference type="NCBI Taxonomy" id="1346330"/>
    <lineage>
        <taxon>Bacteria</taxon>
        <taxon>Pseudomonadati</taxon>
        <taxon>Bacteroidota</taxon>
        <taxon>Sphingobacteriia</taxon>
        <taxon>Sphingobacteriales</taxon>
        <taxon>Sphingobacteriaceae</taxon>
        <taxon>Sphingobacterium</taxon>
    </lineage>
</organism>
<dbReference type="InterPro" id="IPR042279">
    <property type="entry name" value="Pep_M60_3"/>
</dbReference>
<dbReference type="Pfam" id="PF13402">
    <property type="entry name" value="Peptidase_M60"/>
    <property type="match status" value="1"/>
</dbReference>
<dbReference type="PROSITE" id="PS51723">
    <property type="entry name" value="PEPTIDASE_M60"/>
    <property type="match status" value="1"/>
</dbReference>
<comment type="caution">
    <text evidence="2">The sequence shown here is derived from an EMBL/GenBank/DDBJ whole genome shotgun (WGS) entry which is preliminary data.</text>
</comment>